<dbReference type="Proteomes" id="UP000178509">
    <property type="component" value="Unassembled WGS sequence"/>
</dbReference>
<comment type="subcellular location">
    <subcellularLocation>
        <location evidence="1">Membrane</location>
        <topology evidence="1">Multi-pass membrane protein</topology>
    </subcellularLocation>
</comment>
<evidence type="ECO:0000256" key="7">
    <source>
        <dbReference type="SAM" id="Phobius"/>
    </source>
</evidence>
<dbReference type="Pfam" id="PF13727">
    <property type="entry name" value="CoA_binding_3"/>
    <property type="match status" value="1"/>
</dbReference>
<feature type="transmembrane region" description="Helical" evidence="7">
    <location>
        <begin position="113"/>
        <end position="132"/>
    </location>
</feature>
<feature type="transmembrane region" description="Helical" evidence="7">
    <location>
        <begin position="87"/>
        <end position="107"/>
    </location>
</feature>
<comment type="similarity">
    <text evidence="2">Belongs to the bacterial sugar transferase family.</text>
</comment>
<protein>
    <recommendedName>
        <fullName evidence="8">Bacterial sugar transferase domain-containing protein</fullName>
    </recommendedName>
</protein>
<evidence type="ECO:0000256" key="5">
    <source>
        <dbReference type="ARBA" id="ARBA00022989"/>
    </source>
</evidence>
<dbReference type="EMBL" id="MHOJ01000028">
    <property type="protein sequence ID" value="OGZ62093.1"/>
    <property type="molecule type" value="Genomic_DNA"/>
</dbReference>
<evidence type="ECO:0000256" key="3">
    <source>
        <dbReference type="ARBA" id="ARBA00022679"/>
    </source>
</evidence>
<evidence type="ECO:0000259" key="8">
    <source>
        <dbReference type="Pfam" id="PF02397"/>
    </source>
</evidence>
<accession>A0A1G2HI17</accession>
<dbReference type="InterPro" id="IPR017475">
    <property type="entry name" value="EPS_sugar_tfrase"/>
</dbReference>
<sequence length="460" mass="52338">MRRIDLAFNLIRIPLDFLSLIGAGFAAYFVRISPIIKGIRPVLFNLPLGEFFILVSLISVFFMFIFALSGLYLIHKSTPILQEISRVGIALSAGFALLIAYMFFNLAWFDSRFILLASWGFAVIFVNLVRLFTRGLRAYILNHKGIGVENLLVLGDNKKAKNIKKQTERNKKLGFNFVDILEKPDINTIKSLHKNSFLHRIIVVDANLNRDELMQVVNFCEEQGIQFSYIPDTFGSILADMSFDILDGLPVVSIKPSPLDGWGKVAKRFVDIIGASILFVVLSPVFLVIILAIKWDSKGPVLVKLKRISSGKEFNLYKFRSMIENAESLKQELMKFNERRDGPLFKMTDDPRITKVGKILRAHRFDEFPQLFNVLKGEVSLVGPRPHEPQEVEQYKDYHKKVLAIKSGITGLAQVSGASDLPFDEEVKLDRYYIENWSLKKDIAILLRTVKLFLFDRGGV</sequence>
<dbReference type="NCBIfam" id="TIGR03025">
    <property type="entry name" value="EPS_sugtrans"/>
    <property type="match status" value="1"/>
</dbReference>
<organism evidence="9 10">
    <name type="scientific">Candidatus Spechtbacteria bacterium RIFCSPLOWO2_02_FULL_38_8</name>
    <dbReference type="NCBI Taxonomy" id="1802164"/>
    <lineage>
        <taxon>Bacteria</taxon>
        <taxon>Candidatus Spechtiibacteriota</taxon>
    </lineage>
</organism>
<keyword evidence="5 7" id="KW-1133">Transmembrane helix</keyword>
<feature type="transmembrane region" description="Helical" evidence="7">
    <location>
        <begin position="12"/>
        <end position="31"/>
    </location>
</feature>
<evidence type="ECO:0000313" key="9">
    <source>
        <dbReference type="EMBL" id="OGZ62093.1"/>
    </source>
</evidence>
<gene>
    <name evidence="9" type="ORF">A3H51_01490</name>
</gene>
<proteinExistence type="inferred from homology"/>
<dbReference type="AlphaFoldDB" id="A0A1G2HI17"/>
<evidence type="ECO:0000256" key="2">
    <source>
        <dbReference type="ARBA" id="ARBA00006464"/>
    </source>
</evidence>
<dbReference type="InterPro" id="IPR003362">
    <property type="entry name" value="Bact_transf"/>
</dbReference>
<dbReference type="Pfam" id="PF02397">
    <property type="entry name" value="Bac_transf"/>
    <property type="match status" value="1"/>
</dbReference>
<evidence type="ECO:0000313" key="10">
    <source>
        <dbReference type="Proteomes" id="UP000178509"/>
    </source>
</evidence>
<comment type="caution">
    <text evidence="9">The sequence shown here is derived from an EMBL/GenBank/DDBJ whole genome shotgun (WGS) entry which is preliminary data.</text>
</comment>
<dbReference type="GO" id="GO:0016020">
    <property type="term" value="C:membrane"/>
    <property type="evidence" value="ECO:0007669"/>
    <property type="project" value="UniProtKB-SubCell"/>
</dbReference>
<dbReference type="PANTHER" id="PTHR30576:SF10">
    <property type="entry name" value="SLL5057 PROTEIN"/>
    <property type="match status" value="1"/>
</dbReference>
<dbReference type="GO" id="GO:0016780">
    <property type="term" value="F:phosphotransferase activity, for other substituted phosphate groups"/>
    <property type="evidence" value="ECO:0007669"/>
    <property type="project" value="TreeGrafter"/>
</dbReference>
<evidence type="ECO:0000256" key="1">
    <source>
        <dbReference type="ARBA" id="ARBA00004141"/>
    </source>
</evidence>
<evidence type="ECO:0000256" key="6">
    <source>
        <dbReference type="ARBA" id="ARBA00023136"/>
    </source>
</evidence>
<keyword evidence="4 7" id="KW-0812">Transmembrane</keyword>
<feature type="domain" description="Bacterial sugar transferase" evidence="8">
    <location>
        <begin position="267"/>
        <end position="454"/>
    </location>
</feature>
<keyword evidence="6 7" id="KW-0472">Membrane</keyword>
<feature type="transmembrane region" description="Helical" evidence="7">
    <location>
        <begin position="272"/>
        <end position="293"/>
    </location>
</feature>
<feature type="transmembrane region" description="Helical" evidence="7">
    <location>
        <begin position="51"/>
        <end position="75"/>
    </location>
</feature>
<reference evidence="9 10" key="1">
    <citation type="journal article" date="2016" name="Nat. Commun.">
        <title>Thousands of microbial genomes shed light on interconnected biogeochemical processes in an aquifer system.</title>
        <authorList>
            <person name="Anantharaman K."/>
            <person name="Brown C.T."/>
            <person name="Hug L.A."/>
            <person name="Sharon I."/>
            <person name="Castelle C.J."/>
            <person name="Probst A.J."/>
            <person name="Thomas B.C."/>
            <person name="Singh A."/>
            <person name="Wilkins M.J."/>
            <person name="Karaoz U."/>
            <person name="Brodie E.L."/>
            <person name="Williams K.H."/>
            <person name="Hubbard S.S."/>
            <person name="Banfield J.F."/>
        </authorList>
    </citation>
    <scope>NUCLEOTIDE SEQUENCE [LARGE SCALE GENOMIC DNA]</scope>
</reference>
<dbReference type="PANTHER" id="PTHR30576">
    <property type="entry name" value="COLANIC BIOSYNTHESIS UDP-GLUCOSE LIPID CARRIER TRANSFERASE"/>
    <property type="match status" value="1"/>
</dbReference>
<keyword evidence="3" id="KW-0808">Transferase</keyword>
<name>A0A1G2HI17_9BACT</name>
<dbReference type="STRING" id="1802164.A3H51_01490"/>
<evidence type="ECO:0000256" key="4">
    <source>
        <dbReference type="ARBA" id="ARBA00022692"/>
    </source>
</evidence>